<dbReference type="GO" id="GO:0005960">
    <property type="term" value="C:glycine cleavage complex"/>
    <property type="evidence" value="ECO:0007669"/>
    <property type="project" value="TreeGrafter"/>
</dbReference>
<dbReference type="InterPro" id="IPR015424">
    <property type="entry name" value="PyrdxlP-dep_Trfase"/>
</dbReference>
<feature type="non-terminal residue" evidence="3">
    <location>
        <position position="1"/>
    </location>
</feature>
<dbReference type="PANTHER" id="PTHR11773:SF1">
    <property type="entry name" value="GLYCINE DEHYDROGENASE (DECARBOXYLATING), MITOCHONDRIAL"/>
    <property type="match status" value="1"/>
</dbReference>
<dbReference type="GO" id="GO:0019464">
    <property type="term" value="P:glycine decarboxylation via glycine cleavage system"/>
    <property type="evidence" value="ECO:0007669"/>
    <property type="project" value="TreeGrafter"/>
</dbReference>
<dbReference type="AlphaFoldDB" id="X1KS73"/>
<comment type="caution">
    <text evidence="3">The sequence shown here is derived from an EMBL/GenBank/DDBJ whole genome shotgun (WGS) entry which is preliminary data.</text>
</comment>
<organism evidence="3">
    <name type="scientific">marine sediment metagenome</name>
    <dbReference type="NCBI Taxonomy" id="412755"/>
    <lineage>
        <taxon>unclassified sequences</taxon>
        <taxon>metagenomes</taxon>
        <taxon>ecological metagenomes</taxon>
    </lineage>
</organism>
<proteinExistence type="predicted"/>
<evidence type="ECO:0000259" key="2">
    <source>
        <dbReference type="Pfam" id="PF21478"/>
    </source>
</evidence>
<sequence length="226" mass="25136">DFLPSHIVVKTGGEKGISAVSAAPWGSPSVLFISHAYIKMLGGAGLTEVTKIAILNANYLAYSLKEHYEILYTGKTGNVAHEMILECRNFKQTANVEVVDIAKRLMDYGFHAPTVSFPVPGTLMVEPTESESLQELDRFIEAMISIRKEIDEIEQGKAAQQDNVLKNSPHTSEAVTADEWKHPYSRQKAAYPLKWIADNKFWPAVSRIDDAYGDRNLVCSCAILYE</sequence>
<dbReference type="Pfam" id="PF21478">
    <property type="entry name" value="GcvP2_C"/>
    <property type="match status" value="1"/>
</dbReference>
<dbReference type="GO" id="GO:0004375">
    <property type="term" value="F:glycine dehydrogenase (decarboxylating) activity"/>
    <property type="evidence" value="ECO:0007669"/>
    <property type="project" value="InterPro"/>
</dbReference>
<keyword evidence="1" id="KW-0663">Pyridoxal phosphate</keyword>
<dbReference type="InterPro" id="IPR020581">
    <property type="entry name" value="GDC_P"/>
</dbReference>
<name>X1KS73_9ZZZZ</name>
<gene>
    <name evidence="3" type="ORF">S06H3_21875</name>
</gene>
<dbReference type="Gene3D" id="3.90.1150.10">
    <property type="entry name" value="Aspartate Aminotransferase, domain 1"/>
    <property type="match status" value="1"/>
</dbReference>
<evidence type="ECO:0000313" key="3">
    <source>
        <dbReference type="EMBL" id="GAI09548.1"/>
    </source>
</evidence>
<dbReference type="FunFam" id="3.90.1150.10:FF:000007">
    <property type="entry name" value="Glycine dehydrogenase (decarboxylating), mitochondrial"/>
    <property type="match status" value="1"/>
</dbReference>
<reference evidence="3" key="1">
    <citation type="journal article" date="2014" name="Front. Microbiol.">
        <title>High frequency of phylogenetically diverse reductive dehalogenase-homologous genes in deep subseafloor sedimentary metagenomes.</title>
        <authorList>
            <person name="Kawai M."/>
            <person name="Futagami T."/>
            <person name="Toyoda A."/>
            <person name="Takaki Y."/>
            <person name="Nishi S."/>
            <person name="Hori S."/>
            <person name="Arai W."/>
            <person name="Tsubouchi T."/>
            <person name="Morono Y."/>
            <person name="Uchiyama I."/>
            <person name="Ito T."/>
            <person name="Fujiyama A."/>
            <person name="Inagaki F."/>
            <person name="Takami H."/>
        </authorList>
    </citation>
    <scope>NUCLEOTIDE SEQUENCE</scope>
    <source>
        <strain evidence="3">Expedition CK06-06</strain>
    </source>
</reference>
<evidence type="ECO:0000256" key="1">
    <source>
        <dbReference type="ARBA" id="ARBA00022898"/>
    </source>
</evidence>
<dbReference type="GO" id="GO:0005829">
    <property type="term" value="C:cytosol"/>
    <property type="evidence" value="ECO:0007669"/>
    <property type="project" value="TreeGrafter"/>
</dbReference>
<dbReference type="EMBL" id="BARV01011568">
    <property type="protein sequence ID" value="GAI09548.1"/>
    <property type="molecule type" value="Genomic_DNA"/>
</dbReference>
<dbReference type="PANTHER" id="PTHR11773">
    <property type="entry name" value="GLYCINE DEHYDROGENASE, DECARBOXYLATING"/>
    <property type="match status" value="1"/>
</dbReference>
<dbReference type="GO" id="GO:0030170">
    <property type="term" value="F:pyridoxal phosphate binding"/>
    <property type="evidence" value="ECO:0007669"/>
    <property type="project" value="TreeGrafter"/>
</dbReference>
<dbReference type="InterPro" id="IPR015422">
    <property type="entry name" value="PyrdxlP-dep_Trfase_small"/>
</dbReference>
<dbReference type="SUPFAM" id="SSF53383">
    <property type="entry name" value="PLP-dependent transferases"/>
    <property type="match status" value="1"/>
</dbReference>
<dbReference type="GO" id="GO:0016594">
    <property type="term" value="F:glycine binding"/>
    <property type="evidence" value="ECO:0007669"/>
    <property type="project" value="TreeGrafter"/>
</dbReference>
<accession>X1KS73</accession>
<dbReference type="InterPro" id="IPR049316">
    <property type="entry name" value="GDC-P_C"/>
</dbReference>
<feature type="domain" description="Glycine dehydrogenase C-terminal" evidence="2">
    <location>
        <begin position="50"/>
        <end position="170"/>
    </location>
</feature>
<protein>
    <recommendedName>
        <fullName evidence="2">Glycine dehydrogenase C-terminal domain-containing protein</fullName>
    </recommendedName>
</protein>